<protein>
    <submittedName>
        <fullName evidence="2">AsmA family protein</fullName>
    </submittedName>
</protein>
<name>A0ABS2GQ15_9BURK</name>
<proteinExistence type="predicted"/>
<feature type="domain" description="AsmA" evidence="1">
    <location>
        <begin position="2"/>
        <end position="602"/>
    </location>
</feature>
<dbReference type="Proteomes" id="UP000777002">
    <property type="component" value="Unassembled WGS sequence"/>
</dbReference>
<evidence type="ECO:0000259" key="1">
    <source>
        <dbReference type="Pfam" id="PF05170"/>
    </source>
</evidence>
<comment type="caution">
    <text evidence="2">The sequence shown here is derived from an EMBL/GenBank/DDBJ whole genome shotgun (WGS) entry which is preliminary data.</text>
</comment>
<dbReference type="EMBL" id="JACJKX010000002">
    <property type="protein sequence ID" value="MBM6927928.1"/>
    <property type="molecule type" value="Genomic_DNA"/>
</dbReference>
<keyword evidence="3" id="KW-1185">Reference proteome</keyword>
<dbReference type="Pfam" id="PF05170">
    <property type="entry name" value="AsmA"/>
    <property type="match status" value="1"/>
</dbReference>
<reference evidence="2 3" key="1">
    <citation type="journal article" date="2021" name="Sci. Rep.">
        <title>The distribution of antibiotic resistance genes in chicken gut microbiota commensals.</title>
        <authorList>
            <person name="Juricova H."/>
            <person name="Matiasovicova J."/>
            <person name="Kubasova T."/>
            <person name="Cejkova D."/>
            <person name="Rychlik I."/>
        </authorList>
    </citation>
    <scope>NUCLEOTIDE SEQUENCE [LARGE SCALE GENOMIC DNA]</scope>
    <source>
        <strain evidence="2 3">An562</strain>
    </source>
</reference>
<sequence>MFRKVAIAIVAVVVIAFGALWAAVTYFLDSATIAEQLKKEVTTRFNRTLVFQGDLKTNFFPKVQIVLPATSLSFEGSDKPQFTLQGAQIGVAVMPLLKGDVQFDDVVIDGLKGQINAARILQKAQQSPKAQTAAGSSVETKADNSGSSFIKNLEVASVEIKNAGLTVYGLQDKKIYAVDSLNLSTGKVGLSGTTPLKFSTNFSEKTQRLSGQLSLDSTITYDVRTISVSLAKPSLAVSIQQNGETTSAELKADQLQYVNQDVSAKVLDLTANVAGMSVKAQVAAAQTQGMQSWGIDGLKLDATDNKGLKANLTGSFKGELKNLTLQSQALKGEVQTVLAQSTLSVPFEGTVSVQPGEKANLNLKGTLDKSPWQANVQVSGFTVPTINGNFALETFVVDKWIASEAAPSKKTALNSLQLISDAYAAPSQSLDVLNKANGRFGIQVNSVRYQGLNVSGVDTTITLSKGVLTLGNVKASTCSGAITGSAQVNASEKWSVNMNVKGLSMQELLKGLGSQVDFAGKANATVKLNGLGLEKTALLKSANGNMSLSINDAVLKGLSLEKVATAVKQKKVTGLVMHPEDQTRFSVLSATATVGNGILNARSIQGRASVAEVNGQVQVGMIDSSLYGEVSAKLATSVDGRRVTVPIKLGGTIQAPTYGINLEAVIKDQLHNAIEKAVTENPKLKEGQKRLIEGLGKLFNR</sequence>
<gene>
    <name evidence="2" type="ORF">H5985_01350</name>
</gene>
<dbReference type="InterPro" id="IPR007844">
    <property type="entry name" value="AsmA"/>
</dbReference>
<organism evidence="2 3">
    <name type="scientific">Parasutterella secunda</name>
    <dbReference type="NCBI Taxonomy" id="626947"/>
    <lineage>
        <taxon>Bacteria</taxon>
        <taxon>Pseudomonadati</taxon>
        <taxon>Pseudomonadota</taxon>
        <taxon>Betaproteobacteria</taxon>
        <taxon>Burkholderiales</taxon>
        <taxon>Sutterellaceae</taxon>
        <taxon>Parasutterella</taxon>
    </lineage>
</organism>
<accession>A0ABS2GQ15</accession>
<dbReference type="InterPro" id="IPR052894">
    <property type="entry name" value="AsmA-related"/>
</dbReference>
<dbReference type="RefSeq" id="WP_205049532.1">
    <property type="nucleotide sequence ID" value="NZ_JACJKX010000002.1"/>
</dbReference>
<dbReference type="PANTHER" id="PTHR30441">
    <property type="entry name" value="DUF748 DOMAIN-CONTAINING PROTEIN"/>
    <property type="match status" value="1"/>
</dbReference>
<evidence type="ECO:0000313" key="3">
    <source>
        <dbReference type="Proteomes" id="UP000777002"/>
    </source>
</evidence>
<evidence type="ECO:0000313" key="2">
    <source>
        <dbReference type="EMBL" id="MBM6927928.1"/>
    </source>
</evidence>
<dbReference type="PANTHER" id="PTHR30441:SF4">
    <property type="entry name" value="PROTEIN ASMA"/>
    <property type="match status" value="1"/>
</dbReference>